<name>L1L754_9ACTN</name>
<dbReference type="PATRIC" id="fig|698759.3.peg.584"/>
<organism evidence="2 3">
    <name type="scientific">Streptomyces ipomoeae 91-03</name>
    <dbReference type="NCBI Taxonomy" id="698759"/>
    <lineage>
        <taxon>Bacteria</taxon>
        <taxon>Bacillati</taxon>
        <taxon>Actinomycetota</taxon>
        <taxon>Actinomycetes</taxon>
        <taxon>Kitasatosporales</taxon>
        <taxon>Streptomycetaceae</taxon>
        <taxon>Streptomyces</taxon>
    </lineage>
</organism>
<protein>
    <submittedName>
        <fullName evidence="2">Uncharacterized protein</fullName>
    </submittedName>
</protein>
<accession>L1L754</accession>
<feature type="region of interest" description="Disordered" evidence="1">
    <location>
        <begin position="1"/>
        <end position="32"/>
    </location>
</feature>
<dbReference type="RefSeq" id="WP_009297377.1">
    <property type="nucleotide sequence ID" value="NZ_AEJC01000056.1"/>
</dbReference>
<gene>
    <name evidence="2" type="ORF">STRIP9103_03861</name>
</gene>
<sequence>MTAHVSGMEEAGEPREADAAARADGGPAPPYSLAGLWAVRHGQSTANVAYEEAERTGSTVPLPGRGAPGRLVRWGDTTHLG</sequence>
<evidence type="ECO:0000256" key="1">
    <source>
        <dbReference type="SAM" id="MobiDB-lite"/>
    </source>
</evidence>
<proteinExistence type="predicted"/>
<evidence type="ECO:0000313" key="2">
    <source>
        <dbReference type="EMBL" id="EKX68861.1"/>
    </source>
</evidence>
<dbReference type="Proteomes" id="UP000010411">
    <property type="component" value="Unassembled WGS sequence"/>
</dbReference>
<evidence type="ECO:0000313" key="3">
    <source>
        <dbReference type="Proteomes" id="UP000010411"/>
    </source>
</evidence>
<reference evidence="2 3" key="1">
    <citation type="submission" date="2012-11" db="EMBL/GenBank/DDBJ databases">
        <authorList>
            <person name="Huguet-Tapia J.C."/>
            <person name="Durkin A.S."/>
            <person name="Pettis G.S."/>
            <person name="Badger J.H."/>
        </authorList>
    </citation>
    <scope>NUCLEOTIDE SEQUENCE [LARGE SCALE GENOMIC DNA]</scope>
    <source>
        <strain evidence="2 3">91-03</strain>
    </source>
</reference>
<feature type="region of interest" description="Disordered" evidence="1">
    <location>
        <begin position="54"/>
        <end position="81"/>
    </location>
</feature>
<keyword evidence="3" id="KW-1185">Reference proteome</keyword>
<feature type="compositionally biased region" description="Basic and acidic residues" evidence="1">
    <location>
        <begin position="12"/>
        <end position="21"/>
    </location>
</feature>
<dbReference type="EMBL" id="AEJC01000056">
    <property type="protein sequence ID" value="EKX68861.1"/>
    <property type="molecule type" value="Genomic_DNA"/>
</dbReference>
<comment type="caution">
    <text evidence="2">The sequence shown here is derived from an EMBL/GenBank/DDBJ whole genome shotgun (WGS) entry which is preliminary data.</text>
</comment>
<dbReference type="AlphaFoldDB" id="L1L754"/>